<dbReference type="InterPro" id="IPR022548">
    <property type="entry name" value="DUF2846"/>
</dbReference>
<dbReference type="PATRIC" id="fig|161398.10.peg.1216"/>
<evidence type="ECO:0000313" key="4">
    <source>
        <dbReference type="Proteomes" id="UP000061457"/>
    </source>
</evidence>
<name>A0A0S2K0Y6_9GAMM</name>
<protein>
    <recommendedName>
        <fullName evidence="2">DUF2846 domain-containing protein</fullName>
    </recommendedName>
</protein>
<dbReference type="RefSeq" id="WP_058029425.1">
    <property type="nucleotide sequence ID" value="NZ_CP013187.1"/>
</dbReference>
<dbReference type="OrthoDB" id="9808891at2"/>
<dbReference type="EMBL" id="CP013187">
    <property type="protein sequence ID" value="ALO41710.1"/>
    <property type="molecule type" value="Genomic_DNA"/>
</dbReference>
<evidence type="ECO:0000259" key="2">
    <source>
        <dbReference type="Pfam" id="PF11008"/>
    </source>
</evidence>
<dbReference type="PROSITE" id="PS51257">
    <property type="entry name" value="PROKAR_LIPOPROTEIN"/>
    <property type="match status" value="1"/>
</dbReference>
<feature type="domain" description="DUF2846" evidence="2">
    <location>
        <begin position="35"/>
        <end position="118"/>
    </location>
</feature>
<evidence type="ECO:0000313" key="3">
    <source>
        <dbReference type="EMBL" id="ALO41710.1"/>
    </source>
</evidence>
<proteinExistence type="predicted"/>
<keyword evidence="4" id="KW-1185">Reference proteome</keyword>
<evidence type="ECO:0000256" key="1">
    <source>
        <dbReference type="SAM" id="SignalP"/>
    </source>
</evidence>
<sequence>MIMRVFIVIFTLLAITGCNATGPKFEQVELPSNKLAKVYLYRPWAMMDGSASPTIQINGVDSFNIKNGGYKVLELQPGLNTITVKKGNPFYWRAKEMTVKEELKASEVYFLRLTAAVGSSAFIGSTPVVSGNYSFGYVDKETAFKELQETKQN</sequence>
<feature type="signal peptide" evidence="1">
    <location>
        <begin position="1"/>
        <end position="20"/>
    </location>
</feature>
<gene>
    <name evidence="3" type="ORF">PP2015_1194</name>
</gene>
<dbReference type="Proteomes" id="UP000061457">
    <property type="component" value="Chromosome I"/>
</dbReference>
<reference evidence="3 4" key="1">
    <citation type="submission" date="2015-11" db="EMBL/GenBank/DDBJ databases">
        <authorList>
            <person name="Zhang Y."/>
            <person name="Guo Z."/>
        </authorList>
    </citation>
    <scope>NUCLEOTIDE SEQUENCE [LARGE SCALE GENOMIC DNA]</scope>
    <source>
        <strain evidence="3 4">KCTC 12086</strain>
    </source>
</reference>
<organism evidence="3 4">
    <name type="scientific">Pseudoalteromonas phenolica</name>
    <dbReference type="NCBI Taxonomy" id="161398"/>
    <lineage>
        <taxon>Bacteria</taxon>
        <taxon>Pseudomonadati</taxon>
        <taxon>Pseudomonadota</taxon>
        <taxon>Gammaproteobacteria</taxon>
        <taxon>Alteromonadales</taxon>
        <taxon>Pseudoalteromonadaceae</taxon>
        <taxon>Pseudoalteromonas</taxon>
    </lineage>
</organism>
<feature type="chain" id="PRO_5006600947" description="DUF2846 domain-containing protein" evidence="1">
    <location>
        <begin position="21"/>
        <end position="153"/>
    </location>
</feature>
<dbReference type="AlphaFoldDB" id="A0A0S2K0Y6"/>
<accession>A0A0S2K0Y6</accession>
<dbReference type="KEGG" id="pphe:PP2015_1194"/>
<dbReference type="Pfam" id="PF11008">
    <property type="entry name" value="DUF2846"/>
    <property type="match status" value="1"/>
</dbReference>
<keyword evidence="1" id="KW-0732">Signal</keyword>